<keyword evidence="1" id="KW-0472">Membrane</keyword>
<dbReference type="Pfam" id="PF07332">
    <property type="entry name" value="Phage_holin_3_6"/>
    <property type="match status" value="1"/>
</dbReference>
<name>A0ABV4U875_9BACT</name>
<sequence>MRRIIDTDPRTFGELLKDLKDQTSYLFRREIDLARTELTEKGQQVARHSTLVIAGAVVGLLAAITLCIALSFALTSLFALIMPIGVAYWLGPLVVAIALGLGAWGLIHVGIKRLREQHYRPDQTVDSLQENQQWLKEKVT</sequence>
<comment type="caution">
    <text evidence="2">The sequence shown here is derived from an EMBL/GenBank/DDBJ whole genome shotgun (WGS) entry which is preliminary data.</text>
</comment>
<dbReference type="InterPro" id="IPR009937">
    <property type="entry name" value="Phage_holin_3_6"/>
</dbReference>
<protein>
    <submittedName>
        <fullName evidence="2">Phage holin family protein</fullName>
    </submittedName>
</protein>
<keyword evidence="1" id="KW-0812">Transmembrane</keyword>
<feature type="transmembrane region" description="Helical" evidence="1">
    <location>
        <begin position="51"/>
        <end position="81"/>
    </location>
</feature>
<gene>
    <name evidence="2" type="ORF">ACERK3_16105</name>
</gene>
<dbReference type="Proteomes" id="UP001575105">
    <property type="component" value="Unassembled WGS sequence"/>
</dbReference>
<organism evidence="2 3">
    <name type="scientific">Natronomicrosphaera hydrolytica</name>
    <dbReference type="NCBI Taxonomy" id="3242702"/>
    <lineage>
        <taxon>Bacteria</taxon>
        <taxon>Pseudomonadati</taxon>
        <taxon>Planctomycetota</taxon>
        <taxon>Phycisphaerae</taxon>
        <taxon>Phycisphaerales</taxon>
        <taxon>Phycisphaeraceae</taxon>
        <taxon>Natronomicrosphaera</taxon>
    </lineage>
</organism>
<feature type="transmembrane region" description="Helical" evidence="1">
    <location>
        <begin position="87"/>
        <end position="111"/>
    </location>
</feature>
<dbReference type="RefSeq" id="WP_425346734.1">
    <property type="nucleotide sequence ID" value="NZ_JBGUBD010000012.1"/>
</dbReference>
<reference evidence="2 3" key="1">
    <citation type="submission" date="2024-08" db="EMBL/GenBank/DDBJ databases">
        <title>Whole-genome sequencing of halo(alkali)philic microorganisms from hypersaline lakes.</title>
        <authorList>
            <person name="Sorokin D.Y."/>
            <person name="Merkel A.Y."/>
            <person name="Messina E."/>
            <person name="Yakimov M."/>
        </authorList>
    </citation>
    <scope>NUCLEOTIDE SEQUENCE [LARGE SCALE GENOMIC DNA]</scope>
    <source>
        <strain evidence="2 3">AB-hyl4</strain>
    </source>
</reference>
<keyword evidence="3" id="KW-1185">Reference proteome</keyword>
<accession>A0ABV4U875</accession>
<evidence type="ECO:0000313" key="2">
    <source>
        <dbReference type="EMBL" id="MFA9479809.1"/>
    </source>
</evidence>
<evidence type="ECO:0000313" key="3">
    <source>
        <dbReference type="Proteomes" id="UP001575105"/>
    </source>
</evidence>
<dbReference type="EMBL" id="JBGUBD010000012">
    <property type="protein sequence ID" value="MFA9479809.1"/>
    <property type="molecule type" value="Genomic_DNA"/>
</dbReference>
<evidence type="ECO:0000256" key="1">
    <source>
        <dbReference type="SAM" id="Phobius"/>
    </source>
</evidence>
<keyword evidence="1" id="KW-1133">Transmembrane helix</keyword>
<proteinExistence type="predicted"/>